<sequence length="243" mass="28308">MEKRAVKDSSARFSIEFEYTSSAQYFAFSAEDVKPYNTEDSIYMKYTSEVTPHIVFSDKIKETTAQVVGNETNPYKKLKLIYEWIDNNFPWASAREYSTIENIPEYVLANRHGDCGQVSLLMITMARYAGIPAKWQSGWMMHPGNINLHDWAEVYFEGQGWVPVDQSFGRVKSAKGNDNAYFFYTKGLDAYRMIVNQDISAPFYPAKIYPRSETVDFQRGEVEWRGGNLYFNKWDYDMNVSYR</sequence>
<reference evidence="2" key="1">
    <citation type="submission" date="2019-08" db="EMBL/GenBank/DDBJ databases">
        <authorList>
            <person name="Kucharzyk K."/>
            <person name="Murdoch R.W."/>
            <person name="Higgins S."/>
            <person name="Loffler F."/>
        </authorList>
    </citation>
    <scope>NUCLEOTIDE SEQUENCE</scope>
</reference>
<gene>
    <name evidence="2" type="ORF">SDC9_99388</name>
</gene>
<dbReference type="PANTHER" id="PTHR38339:SF1">
    <property type="entry name" value="TRANSGLUTAMINASE-LIKE DOMAIN-CONTAINING PROTEIN"/>
    <property type="match status" value="1"/>
</dbReference>
<feature type="domain" description="Transglutaminase-like" evidence="1">
    <location>
        <begin position="107"/>
        <end position="168"/>
    </location>
</feature>
<comment type="caution">
    <text evidence="2">The sequence shown here is derived from an EMBL/GenBank/DDBJ whole genome shotgun (WGS) entry which is preliminary data.</text>
</comment>
<protein>
    <recommendedName>
        <fullName evidence="1">Transglutaminase-like domain-containing protein</fullName>
    </recommendedName>
</protein>
<dbReference type="EMBL" id="VSSQ01013950">
    <property type="protein sequence ID" value="MPM52628.1"/>
    <property type="molecule type" value="Genomic_DNA"/>
</dbReference>
<evidence type="ECO:0000259" key="1">
    <source>
        <dbReference type="SMART" id="SM00460"/>
    </source>
</evidence>
<name>A0A645AIS5_9ZZZZ</name>
<dbReference type="Pfam" id="PF01841">
    <property type="entry name" value="Transglut_core"/>
    <property type="match status" value="1"/>
</dbReference>
<dbReference type="SMART" id="SM00460">
    <property type="entry name" value="TGc"/>
    <property type="match status" value="1"/>
</dbReference>
<accession>A0A645AIS5</accession>
<proteinExistence type="predicted"/>
<dbReference type="InterPro" id="IPR038765">
    <property type="entry name" value="Papain-like_cys_pep_sf"/>
</dbReference>
<dbReference type="AlphaFoldDB" id="A0A645AIS5"/>
<organism evidence="2">
    <name type="scientific">bioreactor metagenome</name>
    <dbReference type="NCBI Taxonomy" id="1076179"/>
    <lineage>
        <taxon>unclassified sequences</taxon>
        <taxon>metagenomes</taxon>
        <taxon>ecological metagenomes</taxon>
    </lineage>
</organism>
<dbReference type="PANTHER" id="PTHR38339">
    <property type="entry name" value="TRANSGLUTAMINASE DOMAIN PROTEIN"/>
    <property type="match status" value="1"/>
</dbReference>
<dbReference type="InterPro" id="IPR002931">
    <property type="entry name" value="Transglutaminase-like"/>
</dbReference>
<evidence type="ECO:0000313" key="2">
    <source>
        <dbReference type="EMBL" id="MPM52628.1"/>
    </source>
</evidence>
<dbReference type="SUPFAM" id="SSF54001">
    <property type="entry name" value="Cysteine proteinases"/>
    <property type="match status" value="1"/>
</dbReference>
<dbReference type="Gene3D" id="3.10.620.30">
    <property type="match status" value="1"/>
</dbReference>